<evidence type="ECO:0000313" key="4">
    <source>
        <dbReference type="EMBL" id="TDE18021.1"/>
    </source>
</evidence>
<organism evidence="4 5">
    <name type="scientific">Dyadobacter psychrotolerans</name>
    <dbReference type="NCBI Taxonomy" id="2541721"/>
    <lineage>
        <taxon>Bacteria</taxon>
        <taxon>Pseudomonadati</taxon>
        <taxon>Bacteroidota</taxon>
        <taxon>Cytophagia</taxon>
        <taxon>Cytophagales</taxon>
        <taxon>Spirosomataceae</taxon>
        <taxon>Dyadobacter</taxon>
    </lineage>
</organism>
<feature type="modified residue" description="4-aspartylphosphate" evidence="1">
    <location>
        <position position="56"/>
    </location>
</feature>
<proteinExistence type="predicted"/>
<dbReference type="SUPFAM" id="SSF52172">
    <property type="entry name" value="CheY-like"/>
    <property type="match status" value="1"/>
</dbReference>
<dbReference type="GO" id="GO:0003677">
    <property type="term" value="F:DNA binding"/>
    <property type="evidence" value="ECO:0007669"/>
    <property type="project" value="InterPro"/>
</dbReference>
<dbReference type="Gene3D" id="3.40.50.2300">
    <property type="match status" value="1"/>
</dbReference>
<accession>A0A4R5E0I5</accession>
<protein>
    <submittedName>
        <fullName evidence="4">Response regulator transcription factor</fullName>
    </submittedName>
</protein>
<keyword evidence="5" id="KW-1185">Reference proteome</keyword>
<dbReference type="Pfam" id="PF04397">
    <property type="entry name" value="LytTR"/>
    <property type="match status" value="1"/>
</dbReference>
<evidence type="ECO:0000259" key="2">
    <source>
        <dbReference type="PROSITE" id="PS50110"/>
    </source>
</evidence>
<dbReference type="Gene3D" id="2.40.50.1020">
    <property type="entry name" value="LytTr DNA-binding domain"/>
    <property type="match status" value="1"/>
</dbReference>
<comment type="caution">
    <text evidence="4">The sequence shown here is derived from an EMBL/GenBank/DDBJ whole genome shotgun (WGS) entry which is preliminary data.</text>
</comment>
<dbReference type="SMART" id="SM00850">
    <property type="entry name" value="LytTR"/>
    <property type="match status" value="1"/>
</dbReference>
<dbReference type="OrthoDB" id="1646880at2"/>
<feature type="domain" description="HTH LytTR-type" evidence="3">
    <location>
        <begin position="146"/>
        <end position="249"/>
    </location>
</feature>
<dbReference type="Pfam" id="PF00072">
    <property type="entry name" value="Response_reg"/>
    <property type="match status" value="1"/>
</dbReference>
<gene>
    <name evidence="4" type="ORF">E0F88_00235</name>
</gene>
<dbReference type="EMBL" id="SMFL01000001">
    <property type="protein sequence ID" value="TDE18021.1"/>
    <property type="molecule type" value="Genomic_DNA"/>
</dbReference>
<dbReference type="RefSeq" id="WP_131955528.1">
    <property type="nucleotide sequence ID" value="NZ_SMFL01000001.1"/>
</dbReference>
<dbReference type="Proteomes" id="UP000294850">
    <property type="component" value="Unassembled WGS sequence"/>
</dbReference>
<dbReference type="InterPro" id="IPR046947">
    <property type="entry name" value="LytR-like"/>
</dbReference>
<evidence type="ECO:0000259" key="3">
    <source>
        <dbReference type="PROSITE" id="PS50930"/>
    </source>
</evidence>
<dbReference type="SMART" id="SM00448">
    <property type="entry name" value="REC"/>
    <property type="match status" value="1"/>
</dbReference>
<dbReference type="AlphaFoldDB" id="A0A4R5E0I5"/>
<name>A0A4R5E0I5_9BACT</name>
<dbReference type="PANTHER" id="PTHR37299">
    <property type="entry name" value="TRANSCRIPTIONAL REGULATOR-RELATED"/>
    <property type="match status" value="1"/>
</dbReference>
<dbReference type="PROSITE" id="PS50930">
    <property type="entry name" value="HTH_LYTTR"/>
    <property type="match status" value="1"/>
</dbReference>
<feature type="domain" description="Response regulatory" evidence="2">
    <location>
        <begin position="4"/>
        <end position="117"/>
    </location>
</feature>
<reference evidence="4 5" key="1">
    <citation type="submission" date="2019-03" db="EMBL/GenBank/DDBJ databases">
        <title>Dyadobacter AR-3-6 sp. nov., isolated from arctic soil.</title>
        <authorList>
            <person name="Chaudhary D.K."/>
        </authorList>
    </citation>
    <scope>NUCLEOTIDE SEQUENCE [LARGE SCALE GENOMIC DNA]</scope>
    <source>
        <strain evidence="4 5">AR-3-6</strain>
    </source>
</reference>
<dbReference type="GO" id="GO:0000156">
    <property type="term" value="F:phosphorelay response regulator activity"/>
    <property type="evidence" value="ECO:0007669"/>
    <property type="project" value="InterPro"/>
</dbReference>
<dbReference type="InterPro" id="IPR011006">
    <property type="entry name" value="CheY-like_superfamily"/>
</dbReference>
<dbReference type="InterPro" id="IPR001789">
    <property type="entry name" value="Sig_transdc_resp-reg_receiver"/>
</dbReference>
<keyword evidence="1" id="KW-0597">Phosphoprotein</keyword>
<evidence type="ECO:0000313" key="5">
    <source>
        <dbReference type="Proteomes" id="UP000294850"/>
    </source>
</evidence>
<dbReference type="PROSITE" id="PS50110">
    <property type="entry name" value="RESPONSE_REGULATORY"/>
    <property type="match status" value="1"/>
</dbReference>
<dbReference type="PANTHER" id="PTHR37299:SF1">
    <property type="entry name" value="STAGE 0 SPORULATION PROTEIN A HOMOLOG"/>
    <property type="match status" value="1"/>
</dbReference>
<evidence type="ECO:0000256" key="1">
    <source>
        <dbReference type="PROSITE-ProRule" id="PRU00169"/>
    </source>
</evidence>
<dbReference type="InterPro" id="IPR007492">
    <property type="entry name" value="LytTR_DNA-bd_dom"/>
</dbReference>
<sequence>MKYSAVLIDDEIHCTESLALIMAAGVPEINVVAKLNDPVKAVKFLQSHSVDIVFLDIEMPEMNGFELLSKLSDFSFDVVFVTAYDQYAIKAFTYSAISYLLKPVDEDDIRETIDRWLEKKNKSLSISQLHLMRDLLANTNKLKTRVALPTNDGLEFLEIQSITRCESESNYTRIYCSDNSKYLICRTLKEVEKVLQENGFIRVHHSHLINPQYIRKFIRNDGGFIVMDDGQQISVSRTKKDRLFELFANVGRL</sequence>